<keyword evidence="1" id="KW-0732">Signal</keyword>
<protein>
    <submittedName>
        <fullName evidence="2">Uncharacterized protein</fullName>
    </submittedName>
</protein>
<comment type="caution">
    <text evidence="2">The sequence shown here is derived from an EMBL/GenBank/DDBJ whole genome shotgun (WGS) entry which is preliminary data.</text>
</comment>
<proteinExistence type="predicted"/>
<reference evidence="2" key="1">
    <citation type="submission" date="2023-03" db="EMBL/GenBank/DDBJ databases">
        <authorList>
            <person name="Steffen K."/>
            <person name="Cardenas P."/>
        </authorList>
    </citation>
    <scope>NUCLEOTIDE SEQUENCE</scope>
</reference>
<evidence type="ECO:0000256" key="1">
    <source>
        <dbReference type="SAM" id="SignalP"/>
    </source>
</evidence>
<dbReference type="Proteomes" id="UP001174909">
    <property type="component" value="Unassembled WGS sequence"/>
</dbReference>
<keyword evidence="3" id="KW-1185">Reference proteome</keyword>
<feature type="signal peptide" evidence="1">
    <location>
        <begin position="1"/>
        <end position="25"/>
    </location>
</feature>
<sequence>MCGWAPMKASVRLILAVCCVYTVLSGFPRGEGLSDELSLCAVALNHSVNTSNTSDYFSLSKSVCRGDDYYTGCMDYQGTVFIESDSVSHTGASSVIRVAINPNATAGQEEFYYTFCVSYNESLTYELVACASNEGEELQIQHTWEKNGLAQVRVGVFPNYYHGEPWAAMPPAPSWQNDEPGGVQLLLGAVYLCYPNPCANLSVRFNNNNSIVADTKVYLHICANGSAPHPPITSPPVTHLAGVPCPSYEMSFSEKGRYDMIVTFSNKVSCSRCGIHLPCGGCCEASDSGDDDQCGSGAGHSSGCGGGTCHSGCWRIPPLQALPEPHDRNGRLKFIDLSERNVSAWSRFKQKIRGWFTPRGTLIR</sequence>
<name>A0AA35WT12_GEOBA</name>
<dbReference type="EMBL" id="CASHTH010002151">
    <property type="protein sequence ID" value="CAI8025452.1"/>
    <property type="molecule type" value="Genomic_DNA"/>
</dbReference>
<dbReference type="AlphaFoldDB" id="A0AA35WT12"/>
<evidence type="ECO:0000313" key="3">
    <source>
        <dbReference type="Proteomes" id="UP001174909"/>
    </source>
</evidence>
<gene>
    <name evidence="2" type="ORF">GBAR_LOCUS14708</name>
</gene>
<organism evidence="2 3">
    <name type="scientific">Geodia barretti</name>
    <name type="common">Barrett's horny sponge</name>
    <dbReference type="NCBI Taxonomy" id="519541"/>
    <lineage>
        <taxon>Eukaryota</taxon>
        <taxon>Metazoa</taxon>
        <taxon>Porifera</taxon>
        <taxon>Demospongiae</taxon>
        <taxon>Heteroscleromorpha</taxon>
        <taxon>Tetractinellida</taxon>
        <taxon>Astrophorina</taxon>
        <taxon>Geodiidae</taxon>
        <taxon>Geodia</taxon>
    </lineage>
</organism>
<evidence type="ECO:0000313" key="2">
    <source>
        <dbReference type="EMBL" id="CAI8025452.1"/>
    </source>
</evidence>
<feature type="chain" id="PRO_5041399750" evidence="1">
    <location>
        <begin position="26"/>
        <end position="364"/>
    </location>
</feature>
<accession>A0AA35WT12</accession>